<protein>
    <submittedName>
        <fullName evidence="2">Uncharacterized protein</fullName>
    </submittedName>
</protein>
<sequence length="104" mass="11660">MARLSALFGLKSSVLVDLIVPDLPGPEVSSHRRELQFSIYYSSAGWTEYSIVPGPTVANRRRKYIIHTPGDTRRSVLSWPPSVSLDLLQVGNVDRTGTWCLRTF</sequence>
<reference evidence="2" key="1">
    <citation type="journal article" date="2014" name="PLoS Genet.">
        <title>Signature Gene Expression Reveals Novel Clues to the Molecular Mechanisms of Dimorphic Transition in Penicillium marneffei.</title>
        <authorList>
            <person name="Yang E."/>
            <person name="Wang G."/>
            <person name="Cai J."/>
            <person name="Woo P.C."/>
            <person name="Lau S.K."/>
            <person name="Yuen K.-Y."/>
            <person name="Chow W.-N."/>
            <person name="Lin X."/>
        </authorList>
    </citation>
    <scope>NUCLEOTIDE SEQUENCE [LARGE SCALE GENOMIC DNA]</scope>
    <source>
        <strain evidence="2">PM1</strain>
    </source>
</reference>
<dbReference type="HOGENOM" id="CLU_2251847_0_0_1"/>
<feature type="signal peptide" evidence="1">
    <location>
        <begin position="1"/>
        <end position="16"/>
    </location>
</feature>
<comment type="caution">
    <text evidence="2">The sequence shown here is derived from an EMBL/GenBank/DDBJ whole genome shotgun (WGS) entry which is preliminary data.</text>
</comment>
<dbReference type="AlphaFoldDB" id="A0A093VJ48"/>
<accession>A0A093VJ48</accession>
<feature type="chain" id="PRO_5001892974" evidence="1">
    <location>
        <begin position="17"/>
        <end position="104"/>
    </location>
</feature>
<name>A0A093VJ48_TALMA</name>
<proteinExistence type="predicted"/>
<evidence type="ECO:0000256" key="1">
    <source>
        <dbReference type="SAM" id="SignalP"/>
    </source>
</evidence>
<dbReference type="EMBL" id="JPOX01000002">
    <property type="protein sequence ID" value="KFX52572.1"/>
    <property type="molecule type" value="Genomic_DNA"/>
</dbReference>
<keyword evidence="1" id="KW-0732">Signal</keyword>
<evidence type="ECO:0000313" key="2">
    <source>
        <dbReference type="EMBL" id="KFX52572.1"/>
    </source>
</evidence>
<organism evidence="2">
    <name type="scientific">Talaromyces marneffei PM1</name>
    <dbReference type="NCBI Taxonomy" id="1077442"/>
    <lineage>
        <taxon>Eukaryota</taxon>
        <taxon>Fungi</taxon>
        <taxon>Dikarya</taxon>
        <taxon>Ascomycota</taxon>
        <taxon>Pezizomycotina</taxon>
        <taxon>Eurotiomycetes</taxon>
        <taxon>Eurotiomycetidae</taxon>
        <taxon>Eurotiales</taxon>
        <taxon>Trichocomaceae</taxon>
        <taxon>Talaromyces</taxon>
        <taxon>Talaromyces sect. Talaromyces</taxon>
    </lineage>
</organism>
<gene>
    <name evidence="2" type="ORF">GQ26_0020320</name>
</gene>